<proteinExistence type="predicted"/>
<dbReference type="EMBL" id="BLJY01000008">
    <property type="protein sequence ID" value="GFF18064.1"/>
    <property type="molecule type" value="Genomic_DNA"/>
</dbReference>
<sequence length="132" mass="14966">MDHLPDNVTREGDTEKPNPPAPLPIPVAVDLPKHCTWTNDATQLELTTYFDPNKPNLATDFGLDSLRPVIRDTEGDIFLLQDGSGRFYEWNAWSGEMWWLQGAIDIQATVAAIMRDSGIMKKAQIWNLKRNE</sequence>
<feature type="region of interest" description="Disordered" evidence="1">
    <location>
        <begin position="1"/>
        <end position="24"/>
    </location>
</feature>
<evidence type="ECO:0000313" key="2">
    <source>
        <dbReference type="EMBL" id="GFF18064.1"/>
    </source>
</evidence>
<reference evidence="2 3" key="1">
    <citation type="submission" date="2020-01" db="EMBL/GenBank/DDBJ databases">
        <title>Aspergillus terreus IFO 6365 whole genome shotgun sequence.</title>
        <authorList>
            <person name="Kanamasa S."/>
            <person name="Takahashi H."/>
        </authorList>
    </citation>
    <scope>NUCLEOTIDE SEQUENCE [LARGE SCALE GENOMIC DNA]</scope>
    <source>
        <strain evidence="2 3">IFO 6365</strain>
    </source>
</reference>
<organism evidence="2 3">
    <name type="scientific">Aspergillus terreus</name>
    <dbReference type="NCBI Taxonomy" id="33178"/>
    <lineage>
        <taxon>Eukaryota</taxon>
        <taxon>Fungi</taxon>
        <taxon>Dikarya</taxon>
        <taxon>Ascomycota</taxon>
        <taxon>Pezizomycotina</taxon>
        <taxon>Eurotiomycetes</taxon>
        <taxon>Eurotiomycetidae</taxon>
        <taxon>Eurotiales</taxon>
        <taxon>Aspergillaceae</taxon>
        <taxon>Aspergillus</taxon>
        <taxon>Aspergillus subgen. Circumdati</taxon>
    </lineage>
</organism>
<keyword evidence="3" id="KW-1185">Reference proteome</keyword>
<protein>
    <submittedName>
        <fullName evidence="2">Tetratricopeptide repeat protein 1</fullName>
    </submittedName>
</protein>
<dbReference type="AlphaFoldDB" id="A0A5M3Z5T9"/>
<dbReference type="Proteomes" id="UP000452235">
    <property type="component" value="Unassembled WGS sequence"/>
</dbReference>
<dbReference type="OrthoDB" id="5055014at2759"/>
<gene>
    <name evidence="2" type="ORF">ATEIFO6365_0008000500</name>
</gene>
<feature type="compositionally biased region" description="Basic and acidic residues" evidence="1">
    <location>
        <begin position="1"/>
        <end position="16"/>
    </location>
</feature>
<evidence type="ECO:0000256" key="1">
    <source>
        <dbReference type="SAM" id="MobiDB-lite"/>
    </source>
</evidence>
<accession>A0A5M3Z5T9</accession>
<evidence type="ECO:0000313" key="3">
    <source>
        <dbReference type="Proteomes" id="UP000452235"/>
    </source>
</evidence>
<name>A0A5M3Z5T9_ASPTE</name>
<comment type="caution">
    <text evidence="2">The sequence shown here is derived from an EMBL/GenBank/DDBJ whole genome shotgun (WGS) entry which is preliminary data.</text>
</comment>